<dbReference type="SUPFAM" id="SSF56436">
    <property type="entry name" value="C-type lectin-like"/>
    <property type="match status" value="1"/>
</dbReference>
<dbReference type="InterPro" id="IPR016187">
    <property type="entry name" value="CTDL_fold"/>
</dbReference>
<keyword evidence="3" id="KW-1015">Disulfide bond</keyword>
<proteinExistence type="predicted"/>
<comment type="subcellular location">
    <subcellularLocation>
        <location evidence="1">Secreted</location>
    </subcellularLocation>
</comment>
<dbReference type="PROSITE" id="PS50041">
    <property type="entry name" value="C_TYPE_LECTIN_2"/>
    <property type="match status" value="1"/>
</dbReference>
<evidence type="ECO:0000313" key="5">
    <source>
        <dbReference type="Ensembl" id="ENSAPOP00000029682.1"/>
    </source>
</evidence>
<feature type="domain" description="C-type lectin" evidence="4">
    <location>
        <begin position="32"/>
        <end position="150"/>
    </location>
</feature>
<keyword evidence="6" id="KW-1185">Reference proteome</keyword>
<dbReference type="InParanoid" id="A0A3Q1GQG7"/>
<dbReference type="Pfam" id="PF00059">
    <property type="entry name" value="Lectin_C"/>
    <property type="match status" value="1"/>
</dbReference>
<dbReference type="PROSITE" id="PS00615">
    <property type="entry name" value="C_TYPE_LECTIN_1"/>
    <property type="match status" value="1"/>
</dbReference>
<dbReference type="PRINTS" id="PR01504">
    <property type="entry name" value="PNCREATITSAP"/>
</dbReference>
<dbReference type="InterPro" id="IPR016186">
    <property type="entry name" value="C-type_lectin-like/link_sf"/>
</dbReference>
<dbReference type="AlphaFoldDB" id="A0A3Q1GQG7"/>
<dbReference type="Ensembl" id="ENSAPOT00000032222.1">
    <property type="protein sequence ID" value="ENSAPOP00000029682.1"/>
    <property type="gene ID" value="ENSAPOG00000015779.1"/>
</dbReference>
<dbReference type="Gene3D" id="3.10.100.10">
    <property type="entry name" value="Mannose-Binding Protein A, subunit A"/>
    <property type="match status" value="1"/>
</dbReference>
<evidence type="ECO:0000256" key="2">
    <source>
        <dbReference type="ARBA" id="ARBA00022525"/>
    </source>
</evidence>
<organism evidence="5 6">
    <name type="scientific">Acanthochromis polyacanthus</name>
    <name type="common">spiny chromis</name>
    <dbReference type="NCBI Taxonomy" id="80966"/>
    <lineage>
        <taxon>Eukaryota</taxon>
        <taxon>Metazoa</taxon>
        <taxon>Chordata</taxon>
        <taxon>Craniata</taxon>
        <taxon>Vertebrata</taxon>
        <taxon>Euteleostomi</taxon>
        <taxon>Actinopterygii</taxon>
        <taxon>Neopterygii</taxon>
        <taxon>Teleostei</taxon>
        <taxon>Neoteleostei</taxon>
        <taxon>Acanthomorphata</taxon>
        <taxon>Ovalentaria</taxon>
        <taxon>Pomacentridae</taxon>
        <taxon>Acanthochromis</taxon>
    </lineage>
</organism>
<dbReference type="SMART" id="SM00034">
    <property type="entry name" value="CLECT"/>
    <property type="match status" value="1"/>
</dbReference>
<dbReference type="STRING" id="80966.ENSAPOP00000029682"/>
<evidence type="ECO:0000259" key="4">
    <source>
        <dbReference type="PROSITE" id="PS50041"/>
    </source>
</evidence>
<dbReference type="FunFam" id="3.10.100.10:FF:000087">
    <property type="entry name" value="Snaclec rhodocetin subunit delta"/>
    <property type="match status" value="1"/>
</dbReference>
<dbReference type="Proteomes" id="UP000257200">
    <property type="component" value="Unplaced"/>
</dbReference>
<dbReference type="InterPro" id="IPR018378">
    <property type="entry name" value="C-type_lectin_CS"/>
</dbReference>
<dbReference type="GO" id="GO:0005576">
    <property type="term" value="C:extracellular region"/>
    <property type="evidence" value="ECO:0007669"/>
    <property type="project" value="UniProtKB-SubCell"/>
</dbReference>
<sequence>IHSVLILCEIFQKVLTRVKLQRGNCPPFWYNFNGRCYKYFSSPMTWADAEFHCVSQRAHLVSIHSLKEQNFVNSLIRNFDPKERPTWIGLTDIYKEGRWIWSDGSRVDFFFWNRGEPNGSGNENCGQTNWESSRRWNDYRCSNLLPFVCALRAAGKKQQPGEC</sequence>
<dbReference type="FunCoup" id="A0A3Q1GQG7">
    <property type="interactions" value="823"/>
</dbReference>
<dbReference type="PANTHER" id="PTHR22803">
    <property type="entry name" value="MANNOSE, PHOSPHOLIPASE, LECTIN RECEPTOR RELATED"/>
    <property type="match status" value="1"/>
</dbReference>
<name>A0A3Q1GQG7_9TELE</name>
<evidence type="ECO:0000313" key="6">
    <source>
        <dbReference type="Proteomes" id="UP000257200"/>
    </source>
</evidence>
<reference evidence="5" key="1">
    <citation type="submission" date="2025-08" db="UniProtKB">
        <authorList>
            <consortium name="Ensembl"/>
        </authorList>
    </citation>
    <scope>IDENTIFICATION</scope>
</reference>
<keyword evidence="2" id="KW-0964">Secreted</keyword>
<protein>
    <recommendedName>
        <fullName evidence="4">C-type lectin domain-containing protein</fullName>
    </recommendedName>
</protein>
<dbReference type="GeneTree" id="ENSGT00940000162818"/>
<accession>A0A3Q1GQG7</accession>
<dbReference type="InterPro" id="IPR001304">
    <property type="entry name" value="C-type_lectin-like"/>
</dbReference>
<evidence type="ECO:0000256" key="1">
    <source>
        <dbReference type="ARBA" id="ARBA00004613"/>
    </source>
</evidence>
<evidence type="ECO:0000256" key="3">
    <source>
        <dbReference type="ARBA" id="ARBA00023157"/>
    </source>
</evidence>
<reference evidence="5" key="2">
    <citation type="submission" date="2025-09" db="UniProtKB">
        <authorList>
            <consortium name="Ensembl"/>
        </authorList>
    </citation>
    <scope>IDENTIFICATION</scope>
</reference>
<dbReference type="InterPro" id="IPR050111">
    <property type="entry name" value="C-type_lectin/snaclec_domain"/>
</dbReference>